<dbReference type="Pfam" id="PF00564">
    <property type="entry name" value="PB1"/>
    <property type="match status" value="1"/>
</dbReference>
<dbReference type="SMART" id="SM00666">
    <property type="entry name" value="PB1"/>
    <property type="match status" value="1"/>
</dbReference>
<evidence type="ECO:0000313" key="4">
    <source>
        <dbReference type="Proteomes" id="UP000593564"/>
    </source>
</evidence>
<keyword evidence="4" id="KW-1185">Reference proteome</keyword>
<gene>
    <name evidence="3" type="ORF">HYC85_024456</name>
</gene>
<reference evidence="4" key="1">
    <citation type="journal article" date="2020" name="Nat. Commun.">
        <title>Genome assembly of wild tea tree DASZ reveals pedigree and selection history of tea varieties.</title>
        <authorList>
            <person name="Zhang W."/>
            <person name="Zhang Y."/>
            <person name="Qiu H."/>
            <person name="Guo Y."/>
            <person name="Wan H."/>
            <person name="Zhang X."/>
            <person name="Scossa F."/>
            <person name="Alseekh S."/>
            <person name="Zhang Q."/>
            <person name="Wang P."/>
            <person name="Xu L."/>
            <person name="Schmidt M.H."/>
            <person name="Jia X."/>
            <person name="Li D."/>
            <person name="Zhu A."/>
            <person name="Guo F."/>
            <person name="Chen W."/>
            <person name="Ni D."/>
            <person name="Usadel B."/>
            <person name="Fernie A.R."/>
            <person name="Wen W."/>
        </authorList>
    </citation>
    <scope>NUCLEOTIDE SEQUENCE [LARGE SCALE GENOMIC DNA]</scope>
    <source>
        <strain evidence="4">cv. G240</strain>
    </source>
</reference>
<accession>A0A7J7G856</accession>
<feature type="domain" description="PB1" evidence="2">
    <location>
        <begin position="58"/>
        <end position="146"/>
    </location>
</feature>
<evidence type="ECO:0000313" key="3">
    <source>
        <dbReference type="EMBL" id="KAF5936950.1"/>
    </source>
</evidence>
<organism evidence="3 4">
    <name type="scientific">Camellia sinensis</name>
    <name type="common">Tea plant</name>
    <name type="synonym">Thea sinensis</name>
    <dbReference type="NCBI Taxonomy" id="4442"/>
    <lineage>
        <taxon>Eukaryota</taxon>
        <taxon>Viridiplantae</taxon>
        <taxon>Streptophyta</taxon>
        <taxon>Embryophyta</taxon>
        <taxon>Tracheophyta</taxon>
        <taxon>Spermatophyta</taxon>
        <taxon>Magnoliopsida</taxon>
        <taxon>eudicotyledons</taxon>
        <taxon>Gunneridae</taxon>
        <taxon>Pentapetalae</taxon>
        <taxon>asterids</taxon>
        <taxon>Ericales</taxon>
        <taxon>Theaceae</taxon>
        <taxon>Camellia</taxon>
    </lineage>
</organism>
<protein>
    <recommendedName>
        <fullName evidence="2">PB1 domain-containing protein</fullName>
    </recommendedName>
</protein>
<evidence type="ECO:0000256" key="1">
    <source>
        <dbReference type="SAM" id="MobiDB-lite"/>
    </source>
</evidence>
<sequence length="465" mass="50110">MENYSYASSYPDSGDASPPSRDIDFDTTQPWEDQPPPAAGTYIAKFMCSFGGKIHPRPHDNLLSYIGGDTKILAVDCNIKFSGLIAKLSALCDGDVCLKYQLPGVDLDALISVTDDDDLEHMMHEYDRLYKASPKPARLRLFLFPANLPVVAAPSEEKTDRENFVDALNSRPIQSSPPPPAEAATTTTNKMDFLFGLDKGMPPPPSPVLTKVPDRALEPEVPAPIPNDRVIRADQIQDLQRLQIGGPGDQDQAIYRRRSDDNSVDYSYVQKFSENVQPPPATSPATESSPVGYWPENQISGDVYPATTRGPEQSVYMIQAPTGVYHTQMGRPVTGPTGQGYYMVQRMPQQYYRDQQPAYNVVPPVAAPAVAQPTLPPMGAGFSERYGMVRPTTGGGVGMVDAGYTQMAYDTGVGRQVYYTTAAAASGGGVVGPPYQGMGTAAVSADMRTGQDGKVAVNAASQAPV</sequence>
<dbReference type="InterPro" id="IPR000270">
    <property type="entry name" value="PB1_dom"/>
</dbReference>
<dbReference type="CDD" id="cd06410">
    <property type="entry name" value="PB1_UP2"/>
    <property type="match status" value="1"/>
</dbReference>
<feature type="region of interest" description="Disordered" evidence="1">
    <location>
        <begin position="1"/>
        <end position="35"/>
    </location>
</feature>
<proteinExistence type="predicted"/>
<reference evidence="3 4" key="2">
    <citation type="submission" date="2020-07" db="EMBL/GenBank/DDBJ databases">
        <title>Genome assembly of wild tea tree DASZ reveals pedigree and selection history of tea varieties.</title>
        <authorList>
            <person name="Zhang W."/>
        </authorList>
    </citation>
    <scope>NUCLEOTIDE SEQUENCE [LARGE SCALE GENOMIC DNA]</scope>
    <source>
        <strain evidence="4">cv. G240</strain>
        <tissue evidence="3">Leaf</tissue>
    </source>
</reference>
<feature type="compositionally biased region" description="Polar residues" evidence="1">
    <location>
        <begin position="1"/>
        <end position="11"/>
    </location>
</feature>
<dbReference type="SUPFAM" id="SSF54277">
    <property type="entry name" value="CAD &amp; PB1 domains"/>
    <property type="match status" value="1"/>
</dbReference>
<evidence type="ECO:0000259" key="2">
    <source>
        <dbReference type="SMART" id="SM00666"/>
    </source>
</evidence>
<dbReference type="InterPro" id="IPR053198">
    <property type="entry name" value="Gynoecium_Dev_Regulator"/>
</dbReference>
<dbReference type="EMBL" id="JACBKZ010000012">
    <property type="protein sequence ID" value="KAF5936950.1"/>
    <property type="molecule type" value="Genomic_DNA"/>
</dbReference>
<dbReference type="Gene3D" id="3.10.20.90">
    <property type="entry name" value="Phosphatidylinositol 3-kinase Catalytic Subunit, Chain A, domain 1"/>
    <property type="match status" value="1"/>
</dbReference>
<dbReference type="Proteomes" id="UP000593564">
    <property type="component" value="Unassembled WGS sequence"/>
</dbReference>
<comment type="caution">
    <text evidence="3">The sequence shown here is derived from an EMBL/GenBank/DDBJ whole genome shotgun (WGS) entry which is preliminary data.</text>
</comment>
<dbReference type="AlphaFoldDB" id="A0A7J7G856"/>
<dbReference type="PANTHER" id="PTHR31066:SF100">
    <property type="entry name" value="PB1 DOMAIN-CONTAINING PROTEIN"/>
    <property type="match status" value="1"/>
</dbReference>
<dbReference type="PANTHER" id="PTHR31066">
    <property type="entry name" value="OS05G0427100 PROTEIN-RELATED"/>
    <property type="match status" value="1"/>
</dbReference>
<name>A0A7J7G856_CAMSI</name>